<dbReference type="EMBL" id="JNVN01001862">
    <property type="protein sequence ID" value="KHJ32718.1"/>
    <property type="molecule type" value="Genomic_DNA"/>
</dbReference>
<evidence type="ECO:0000256" key="1">
    <source>
        <dbReference type="SAM" id="Phobius"/>
    </source>
</evidence>
<dbReference type="Proteomes" id="UP000030854">
    <property type="component" value="Unassembled WGS sequence"/>
</dbReference>
<feature type="transmembrane region" description="Helical" evidence="1">
    <location>
        <begin position="172"/>
        <end position="191"/>
    </location>
</feature>
<comment type="caution">
    <text evidence="2">The sequence shown here is derived from an EMBL/GenBank/DDBJ whole genome shotgun (WGS) entry which is preliminary data.</text>
</comment>
<feature type="transmembrane region" description="Helical" evidence="1">
    <location>
        <begin position="203"/>
        <end position="224"/>
    </location>
</feature>
<name>A0A0B1P367_UNCNE</name>
<protein>
    <submittedName>
        <fullName evidence="2">Putative chorismate synthase protein</fullName>
    </submittedName>
</protein>
<keyword evidence="3" id="KW-1185">Reference proteome</keyword>
<dbReference type="OMA" id="YFYYALP"/>
<keyword evidence="1" id="KW-1133">Transmembrane helix</keyword>
<feature type="transmembrane region" description="Helical" evidence="1">
    <location>
        <begin position="244"/>
        <end position="263"/>
    </location>
</feature>
<sequence length="373" mass="42520">MTLIIFHFDKLVSHFALKSFKTMYISWGNIKVLLTFFGPILLPKAISCFQALRRANSSALVRPVPPKVLRALLLLFAAILYFGLQAMPYFSPEEIISLTNSRLQTPNDVLFTRLSALRSTGLTDSDQILKSRFSSLKSRLLYLQYGPTTIIECTFCDPEDPKSYFYYSLPSILFPHLLNLAILGILTSRLFTGRDTSVWRTQVNFAVIGLCALDLYLTFSYSTQLSSPTRPLQKVSFFHWNIRIYRHLTIALLDIIFGGLIYLSSTHRAFFEQLTIPERINSLNSVVDDARSIVTAIGVIQNTIVRDEVLGYNSQQYWRGEGQMIREAMETNEVIESIKNALENRIDMETIVADADSYAQKILMPFYERVNAS</sequence>
<organism evidence="2 3">
    <name type="scientific">Uncinula necator</name>
    <name type="common">Grape powdery mildew</name>
    <dbReference type="NCBI Taxonomy" id="52586"/>
    <lineage>
        <taxon>Eukaryota</taxon>
        <taxon>Fungi</taxon>
        <taxon>Dikarya</taxon>
        <taxon>Ascomycota</taxon>
        <taxon>Pezizomycotina</taxon>
        <taxon>Leotiomycetes</taxon>
        <taxon>Erysiphales</taxon>
        <taxon>Erysiphaceae</taxon>
        <taxon>Erysiphe</taxon>
    </lineage>
</organism>
<reference evidence="2 3" key="1">
    <citation type="journal article" date="2014" name="BMC Genomics">
        <title>Adaptive genomic structural variation in the grape powdery mildew pathogen, Erysiphe necator.</title>
        <authorList>
            <person name="Jones L."/>
            <person name="Riaz S."/>
            <person name="Morales-Cruz A."/>
            <person name="Amrine K.C."/>
            <person name="McGuire B."/>
            <person name="Gubler W.D."/>
            <person name="Walker M.A."/>
            <person name="Cantu D."/>
        </authorList>
    </citation>
    <scope>NUCLEOTIDE SEQUENCE [LARGE SCALE GENOMIC DNA]</scope>
    <source>
        <strain evidence="3">c</strain>
    </source>
</reference>
<proteinExistence type="predicted"/>
<dbReference type="PANTHER" id="PTHR39470">
    <property type="entry name" value="CHROMOSOME 10, WHOLE GENOME SHOTGUN SEQUENCE"/>
    <property type="match status" value="1"/>
</dbReference>
<evidence type="ECO:0000313" key="2">
    <source>
        <dbReference type="EMBL" id="KHJ32718.1"/>
    </source>
</evidence>
<feature type="transmembrane region" description="Helical" evidence="1">
    <location>
        <begin position="68"/>
        <end position="90"/>
    </location>
</feature>
<gene>
    <name evidence="2" type="ORF">EV44_g2936</name>
</gene>
<dbReference type="HOGENOM" id="CLU_044758_1_0_1"/>
<dbReference type="AlphaFoldDB" id="A0A0B1P367"/>
<evidence type="ECO:0000313" key="3">
    <source>
        <dbReference type="Proteomes" id="UP000030854"/>
    </source>
</evidence>
<keyword evidence="1" id="KW-0812">Transmembrane</keyword>
<feature type="transmembrane region" description="Helical" evidence="1">
    <location>
        <begin position="24"/>
        <end position="47"/>
    </location>
</feature>
<keyword evidence="1" id="KW-0472">Membrane</keyword>
<dbReference type="STRING" id="52586.A0A0B1P367"/>
<dbReference type="PANTHER" id="PTHR39470:SF1">
    <property type="entry name" value="CHORISMATE SYNTHASE PROTEIN"/>
    <property type="match status" value="1"/>
</dbReference>
<accession>A0A0B1P367</accession>